<keyword evidence="11" id="KW-1185">Reference proteome</keyword>
<evidence type="ECO:0000256" key="3">
    <source>
        <dbReference type="ARBA" id="ARBA00022618"/>
    </source>
</evidence>
<comment type="subunit">
    <text evidence="8">Part of a complex composed of FtsB, FtsL and FtsQ.</text>
</comment>
<protein>
    <recommendedName>
        <fullName evidence="8 9">Cell division protein FtsL</fullName>
    </recommendedName>
</protein>
<keyword evidence="5 8" id="KW-1133">Transmembrane helix</keyword>
<evidence type="ECO:0000256" key="9">
    <source>
        <dbReference type="NCBIfam" id="TIGR02209"/>
    </source>
</evidence>
<evidence type="ECO:0000256" key="5">
    <source>
        <dbReference type="ARBA" id="ARBA00022989"/>
    </source>
</evidence>
<dbReference type="HAMAP" id="MF_00910">
    <property type="entry name" value="FtsL"/>
    <property type="match status" value="1"/>
</dbReference>
<sequence>MGALSRKFNTSVTPLALACIVFLWVLIVVSALGVVASTHEVRKLVHTLETQRREASALQIEWGQYLLEQSTWAAYSRVEAIATSKLNMIPATADHIIMVTGNE</sequence>
<organism evidence="10 11">
    <name type="scientific">Cellvibrio polysaccharolyticus</name>
    <dbReference type="NCBI Taxonomy" id="2082724"/>
    <lineage>
        <taxon>Bacteria</taxon>
        <taxon>Pseudomonadati</taxon>
        <taxon>Pseudomonadota</taxon>
        <taxon>Gammaproteobacteria</taxon>
        <taxon>Cellvibrionales</taxon>
        <taxon>Cellvibrionaceae</taxon>
        <taxon>Cellvibrio</taxon>
    </lineage>
</organism>
<reference evidence="10" key="1">
    <citation type="submission" date="2018-07" db="EMBL/GenBank/DDBJ databases">
        <title>Genome assembly of strain Ka43.</title>
        <authorList>
            <person name="Kukolya J."/>
            <person name="Nagy I."/>
            <person name="Horvath B."/>
            <person name="Toth A."/>
        </authorList>
    </citation>
    <scope>NUCLEOTIDE SEQUENCE</scope>
    <source>
        <strain evidence="10">KB43</strain>
    </source>
</reference>
<dbReference type="EMBL" id="PRDL01000001">
    <property type="protein sequence ID" value="MBE8718413.1"/>
    <property type="molecule type" value="Genomic_DNA"/>
</dbReference>
<evidence type="ECO:0000256" key="6">
    <source>
        <dbReference type="ARBA" id="ARBA00023136"/>
    </source>
</evidence>
<keyword evidence="8" id="KW-0997">Cell inner membrane</keyword>
<dbReference type="PANTHER" id="PTHR37479">
    <property type="entry name" value="CELL DIVISION PROTEIN FTSL"/>
    <property type="match status" value="1"/>
</dbReference>
<feature type="transmembrane region" description="Helical" evidence="8">
    <location>
        <begin position="15"/>
        <end position="36"/>
    </location>
</feature>
<evidence type="ECO:0000256" key="4">
    <source>
        <dbReference type="ARBA" id="ARBA00022692"/>
    </source>
</evidence>
<dbReference type="Proteomes" id="UP000652567">
    <property type="component" value="Unassembled WGS sequence"/>
</dbReference>
<dbReference type="InterPro" id="IPR011922">
    <property type="entry name" value="Cell_div_FtsL"/>
</dbReference>
<comment type="caution">
    <text evidence="10">The sequence shown here is derived from an EMBL/GenBank/DDBJ whole genome shotgun (WGS) entry which is preliminary data.</text>
</comment>
<dbReference type="NCBIfam" id="TIGR02209">
    <property type="entry name" value="ftsL_broad"/>
    <property type="match status" value="1"/>
</dbReference>
<dbReference type="PANTHER" id="PTHR37479:SF1">
    <property type="entry name" value="CELL DIVISION PROTEIN FTSL"/>
    <property type="match status" value="1"/>
</dbReference>
<keyword evidence="2 8" id="KW-1003">Cell membrane</keyword>
<dbReference type="PROSITE" id="PS51257">
    <property type="entry name" value="PROKAR_LIPOPROTEIN"/>
    <property type="match status" value="1"/>
</dbReference>
<proteinExistence type="inferred from homology"/>
<comment type="subcellular location">
    <subcellularLocation>
        <location evidence="8">Cell inner membrane</location>
        <topology evidence="8">Single-pass type II membrane protein</topology>
    </subcellularLocation>
    <subcellularLocation>
        <location evidence="1">Cell membrane</location>
        <topology evidence="1">Single-pass type II membrane protein</topology>
    </subcellularLocation>
    <text evidence="8">Localizes to the division septum where it forms a ring structure.</text>
</comment>
<keyword evidence="3 8" id="KW-0132">Cell division</keyword>
<evidence type="ECO:0000256" key="1">
    <source>
        <dbReference type="ARBA" id="ARBA00004401"/>
    </source>
</evidence>
<comment type="similarity">
    <text evidence="8">Belongs to the FtsL family.</text>
</comment>
<evidence type="ECO:0000256" key="7">
    <source>
        <dbReference type="ARBA" id="ARBA00023306"/>
    </source>
</evidence>
<accession>A0A928V5U2</accession>
<keyword evidence="7 8" id="KW-0131">Cell cycle</keyword>
<evidence type="ECO:0000313" key="10">
    <source>
        <dbReference type="EMBL" id="MBE8718413.1"/>
    </source>
</evidence>
<dbReference type="RefSeq" id="WP_193910966.1">
    <property type="nucleotide sequence ID" value="NZ_PRDL01000001.1"/>
</dbReference>
<name>A0A928V5U2_9GAMM</name>
<dbReference type="GO" id="GO:0032153">
    <property type="term" value="C:cell division site"/>
    <property type="evidence" value="ECO:0007669"/>
    <property type="project" value="UniProtKB-UniRule"/>
</dbReference>
<evidence type="ECO:0000313" key="11">
    <source>
        <dbReference type="Proteomes" id="UP000652567"/>
    </source>
</evidence>
<dbReference type="AlphaFoldDB" id="A0A928V5U2"/>
<comment type="function">
    <text evidence="8">Essential cell division protein. May link together the upstream cell division proteins, which are predominantly cytoplasmic, with the downstream cell division proteins, which are predominantly periplasmic.</text>
</comment>
<dbReference type="GO" id="GO:0005886">
    <property type="term" value="C:plasma membrane"/>
    <property type="evidence" value="ECO:0007669"/>
    <property type="project" value="UniProtKB-SubCell"/>
</dbReference>
<dbReference type="GO" id="GO:0043093">
    <property type="term" value="P:FtsZ-dependent cytokinesis"/>
    <property type="evidence" value="ECO:0007669"/>
    <property type="project" value="UniProtKB-UniRule"/>
</dbReference>
<dbReference type="Pfam" id="PF04999">
    <property type="entry name" value="FtsL"/>
    <property type="match status" value="1"/>
</dbReference>
<keyword evidence="6 8" id="KW-0472">Membrane</keyword>
<gene>
    <name evidence="8 10" type="primary">ftsL</name>
    <name evidence="10" type="ORF">C4F51_14550</name>
</gene>
<evidence type="ECO:0000256" key="2">
    <source>
        <dbReference type="ARBA" id="ARBA00022475"/>
    </source>
</evidence>
<keyword evidence="4 8" id="KW-0812">Transmembrane</keyword>
<evidence type="ECO:0000256" key="8">
    <source>
        <dbReference type="HAMAP-Rule" id="MF_00910"/>
    </source>
</evidence>